<organism evidence="1 2">
    <name type="scientific">Sphingomonas aliaeris</name>
    <dbReference type="NCBI Taxonomy" id="2759526"/>
    <lineage>
        <taxon>Bacteria</taxon>
        <taxon>Pseudomonadati</taxon>
        <taxon>Pseudomonadota</taxon>
        <taxon>Alphaproteobacteria</taxon>
        <taxon>Sphingomonadales</taxon>
        <taxon>Sphingomonadaceae</taxon>
        <taxon>Sphingomonas</taxon>
    </lineage>
</organism>
<accession>A0A974NTA9</accession>
<protein>
    <submittedName>
        <fullName evidence="1">Uncharacterized protein</fullName>
    </submittedName>
</protein>
<dbReference type="AlphaFoldDB" id="A0A974NTA9"/>
<name>A0A974NTA9_9SPHN</name>
<sequence>MVRDIFTRRLSIDEMIEQNKAPRERLDGLVTMHRETYAALSRLIDRDEGYLQRYVSRGVPNSLRREEIALLSRYFRVPPEDLGGTPTKPAT</sequence>
<dbReference type="Proteomes" id="UP000595894">
    <property type="component" value="Chromosome"/>
</dbReference>
<reference evidence="2" key="1">
    <citation type="submission" date="2020-09" db="EMBL/GenBank/DDBJ databases">
        <title>Sphingomonas sp., a new species isolated from pork steak.</title>
        <authorList>
            <person name="Heidler von Heilborn D."/>
        </authorList>
    </citation>
    <scope>NUCLEOTIDE SEQUENCE [LARGE SCALE GENOMIC DNA]</scope>
</reference>
<keyword evidence="2" id="KW-1185">Reference proteome</keyword>
<dbReference type="RefSeq" id="WP_202091968.1">
    <property type="nucleotide sequence ID" value="NZ_CP061035.1"/>
</dbReference>
<evidence type="ECO:0000313" key="2">
    <source>
        <dbReference type="Proteomes" id="UP000595894"/>
    </source>
</evidence>
<proteinExistence type="predicted"/>
<evidence type="ECO:0000313" key="1">
    <source>
        <dbReference type="EMBL" id="QQV76546.1"/>
    </source>
</evidence>
<dbReference type="KEGG" id="sari:H5J25_13955"/>
<gene>
    <name evidence="1" type="ORF">H5J25_13955</name>
</gene>
<dbReference type="EMBL" id="CP061035">
    <property type="protein sequence ID" value="QQV76546.1"/>
    <property type="molecule type" value="Genomic_DNA"/>
</dbReference>